<dbReference type="PANTHER" id="PTHR30441:SF4">
    <property type="entry name" value="PROTEIN ASMA"/>
    <property type="match status" value="1"/>
</dbReference>
<gene>
    <name evidence="1" type="ORF">PYV00_06950</name>
</gene>
<dbReference type="InterPro" id="IPR052894">
    <property type="entry name" value="AsmA-related"/>
</dbReference>
<evidence type="ECO:0000313" key="1">
    <source>
        <dbReference type="EMBL" id="MDE8651458.1"/>
    </source>
</evidence>
<evidence type="ECO:0000313" key="2">
    <source>
        <dbReference type="Proteomes" id="UP001216253"/>
    </source>
</evidence>
<keyword evidence="2" id="KW-1185">Reference proteome</keyword>
<protein>
    <submittedName>
        <fullName evidence="1">AsmA-like C-terminal region-containing protein</fullName>
    </submittedName>
</protein>
<sequence length="614" mass="65919">MLAIGLLVLALAPFGFLRGLAEQQLSARFGAPVSIAGIERLDHFTLHPRIRVLGVRVAQPAWAGTGDLARIDEAIIRAPLLSALRGALRPDSIDLRGVTLNLVRDEKGKANWEGSHKDDKSSSAPPRIAHLTVTNGRLTLKDAKRHMEVTRAGFAADPMRGLWVDGTGLHRGRPMTLSFRGAAIDNRDPNRLYPFRLAIKSPLLDFAADGQMDHPLDLDHFAAAIVSRGDNLKTLDDVIEAGLFGTQPFTLKARVRHDDKDWNIRSLAGTIGRSDMTGAAMVRKRDGRTLLDGHLDAGRLDFDDLSSNKGKARAAAKRRQIGPRVIPDTRIDLRKLHKLDGTLRVSARELLLNHPSLFKGFRGTLRLDHRRLTLDPLVIQLSRGTISGRMVVDHRGEGDPKLTLDLRQKGTRFADLSGDPAAIDGPVELRIALTGHGREIRSALANASGRVGLAMTGGTMQRKLAIFASGDVLKSIGQLAGGGDAAQVPVHCVIADFAARNGGMKPRALLLDTPVGRADGKGDISLANESLALLLSGRSKHPDPVQLAAKIQVGGTFSKPSVAIVNDKGKIPGKKGLFDKIGSLFGALRTKDDEGRAAPAPAANCPALARDALR</sequence>
<comment type="caution">
    <text evidence="1">The sequence shown here is derived from an EMBL/GenBank/DDBJ whole genome shotgun (WGS) entry which is preliminary data.</text>
</comment>
<dbReference type="Proteomes" id="UP001216253">
    <property type="component" value="Unassembled WGS sequence"/>
</dbReference>
<dbReference type="PANTHER" id="PTHR30441">
    <property type="entry name" value="DUF748 DOMAIN-CONTAINING PROTEIN"/>
    <property type="match status" value="1"/>
</dbReference>
<reference evidence="1 2" key="1">
    <citation type="submission" date="2023-03" db="EMBL/GenBank/DDBJ databases">
        <title>NovoSphingobium album sp. nov. isolated from polycyclic aromatic hydrocarbons- and heavy-metal polluted soil.</title>
        <authorList>
            <person name="Liu Z."/>
            <person name="Wang K."/>
        </authorList>
    </citation>
    <scope>NUCLEOTIDE SEQUENCE [LARGE SCALE GENOMIC DNA]</scope>
    <source>
        <strain evidence="1 2">H3SJ31-1</strain>
    </source>
</reference>
<proteinExistence type="predicted"/>
<dbReference type="EMBL" id="JARESE010000016">
    <property type="protein sequence ID" value="MDE8651458.1"/>
    <property type="molecule type" value="Genomic_DNA"/>
</dbReference>
<organism evidence="1 2">
    <name type="scientific">Novosphingobium album</name>
    <name type="common">ex Liu et al. 2023</name>
    <dbReference type="NCBI Taxonomy" id="3031130"/>
    <lineage>
        <taxon>Bacteria</taxon>
        <taxon>Pseudomonadati</taxon>
        <taxon>Pseudomonadota</taxon>
        <taxon>Alphaproteobacteria</taxon>
        <taxon>Sphingomonadales</taxon>
        <taxon>Sphingomonadaceae</taxon>
        <taxon>Novosphingobium</taxon>
    </lineage>
</organism>
<accession>A0ABT5WN38</accession>
<name>A0ABT5WN38_9SPHN</name>